<feature type="transmembrane region" description="Helical" evidence="1">
    <location>
        <begin position="143"/>
        <end position="168"/>
    </location>
</feature>
<dbReference type="AlphaFoldDB" id="A0A4U8TNF3"/>
<feature type="transmembrane region" description="Helical" evidence="1">
    <location>
        <begin position="32"/>
        <end position="53"/>
    </location>
</feature>
<evidence type="ECO:0000256" key="1">
    <source>
        <dbReference type="SAM" id="Phobius"/>
    </source>
</evidence>
<feature type="transmembrane region" description="Helical" evidence="1">
    <location>
        <begin position="84"/>
        <end position="103"/>
    </location>
</feature>
<dbReference type="PANTHER" id="PTHR34989:SF1">
    <property type="entry name" value="PROTEIN HDED"/>
    <property type="match status" value="1"/>
</dbReference>
<dbReference type="InterPro" id="IPR005325">
    <property type="entry name" value="DUF308_memb"/>
</dbReference>
<proteinExistence type="predicted"/>
<dbReference type="EMBL" id="JRMQ02000012">
    <property type="protein sequence ID" value="TLE00388.1"/>
    <property type="molecule type" value="Genomic_DNA"/>
</dbReference>
<sequence>MRFGRMLWLVLSISLIVLGVVCIANPLDTMEFLAFLVGFIMIFSGIGEIVYFVQMRYVMILLDGLISCVFGLVLLLGGDEISQNFIPLFIALWLILKGILWFIHSYRLTPFVTANLRVSIMTMGGVYILLGILFVIFPEILAMLISLALGIVLILSGIVGLYFWYILLKSE</sequence>
<evidence type="ECO:0000313" key="3">
    <source>
        <dbReference type="Proteomes" id="UP000029707"/>
    </source>
</evidence>
<dbReference type="STRING" id="425400.LS65_00210"/>
<name>A0A4U8TNF3_9HELI</name>
<dbReference type="RefSeq" id="WP_034360283.1">
    <property type="nucleotide sequence ID" value="NZ_CAJUDB010000027.1"/>
</dbReference>
<dbReference type="OrthoDB" id="5325351at2"/>
<comment type="caution">
    <text evidence="2">The sequence shown here is derived from an EMBL/GenBank/DDBJ whole genome shotgun (WGS) entry which is preliminary data.</text>
</comment>
<reference evidence="2 3" key="1">
    <citation type="journal article" date="2014" name="Genome Announc.">
        <title>Draft genome sequences of eight enterohepatic helicobacter species isolated from both laboratory and wild rodents.</title>
        <authorList>
            <person name="Sheh A."/>
            <person name="Shen Z."/>
            <person name="Fox J.G."/>
        </authorList>
    </citation>
    <scope>NUCLEOTIDE SEQUENCE [LARGE SCALE GENOMIC DNA]</scope>
    <source>
        <strain evidence="2 3">MIT 01-6451</strain>
    </source>
</reference>
<organism evidence="2 3">
    <name type="scientific">Helicobacter japonicus</name>
    <dbReference type="NCBI Taxonomy" id="425400"/>
    <lineage>
        <taxon>Bacteria</taxon>
        <taxon>Pseudomonadati</taxon>
        <taxon>Campylobacterota</taxon>
        <taxon>Epsilonproteobacteria</taxon>
        <taxon>Campylobacterales</taxon>
        <taxon>Helicobacteraceae</taxon>
        <taxon>Helicobacter</taxon>
    </lineage>
</organism>
<gene>
    <name evidence="2" type="ORF">LS65_007795</name>
</gene>
<dbReference type="InterPro" id="IPR052712">
    <property type="entry name" value="Acid_resist_chaperone_HdeD"/>
</dbReference>
<keyword evidence="1" id="KW-1133">Transmembrane helix</keyword>
<feature type="transmembrane region" description="Helical" evidence="1">
    <location>
        <begin position="115"/>
        <end position="137"/>
    </location>
</feature>
<dbReference type="PANTHER" id="PTHR34989">
    <property type="entry name" value="PROTEIN HDED"/>
    <property type="match status" value="1"/>
</dbReference>
<evidence type="ECO:0000313" key="2">
    <source>
        <dbReference type="EMBL" id="TLE00388.1"/>
    </source>
</evidence>
<accession>A0A4U8TNF3</accession>
<keyword evidence="3" id="KW-1185">Reference proteome</keyword>
<dbReference type="Pfam" id="PF03729">
    <property type="entry name" value="DUF308"/>
    <property type="match status" value="2"/>
</dbReference>
<dbReference type="Proteomes" id="UP000029707">
    <property type="component" value="Unassembled WGS sequence"/>
</dbReference>
<keyword evidence="1" id="KW-0472">Membrane</keyword>
<dbReference type="GO" id="GO:0005886">
    <property type="term" value="C:plasma membrane"/>
    <property type="evidence" value="ECO:0007669"/>
    <property type="project" value="TreeGrafter"/>
</dbReference>
<protein>
    <submittedName>
        <fullName evidence="2">DUF308 domain-containing protein</fullName>
    </submittedName>
</protein>
<feature type="transmembrane region" description="Helical" evidence="1">
    <location>
        <begin position="60"/>
        <end position="78"/>
    </location>
</feature>
<keyword evidence="1" id="KW-0812">Transmembrane</keyword>